<evidence type="ECO:0000313" key="1">
    <source>
        <dbReference type="EMBL" id="KOM56613.1"/>
    </source>
</evidence>
<dbReference type="Proteomes" id="UP000053144">
    <property type="component" value="Chromosome 10"/>
</dbReference>
<evidence type="ECO:0000313" key="2">
    <source>
        <dbReference type="Proteomes" id="UP000053144"/>
    </source>
</evidence>
<organism evidence="1 2">
    <name type="scientific">Phaseolus angularis</name>
    <name type="common">Azuki bean</name>
    <name type="synonym">Vigna angularis</name>
    <dbReference type="NCBI Taxonomy" id="3914"/>
    <lineage>
        <taxon>Eukaryota</taxon>
        <taxon>Viridiplantae</taxon>
        <taxon>Streptophyta</taxon>
        <taxon>Embryophyta</taxon>
        <taxon>Tracheophyta</taxon>
        <taxon>Spermatophyta</taxon>
        <taxon>Magnoliopsida</taxon>
        <taxon>eudicotyledons</taxon>
        <taxon>Gunneridae</taxon>
        <taxon>Pentapetalae</taxon>
        <taxon>rosids</taxon>
        <taxon>fabids</taxon>
        <taxon>Fabales</taxon>
        <taxon>Fabaceae</taxon>
        <taxon>Papilionoideae</taxon>
        <taxon>50 kb inversion clade</taxon>
        <taxon>NPAAA clade</taxon>
        <taxon>indigoferoid/millettioid clade</taxon>
        <taxon>Phaseoleae</taxon>
        <taxon>Vigna</taxon>
    </lineage>
</organism>
<accession>A0A0L9VNT6</accession>
<sequence>MVVVRWLSKPDLEDQRIPFFASSRKPNCSFFPPKAESWSWFFLGWSREHRRLVHLGHSVIVVRYILDRTSKQETQGARPDNKKGQIVKVFSDIAP</sequence>
<protein>
    <submittedName>
        <fullName evidence="1">Uncharacterized protein</fullName>
    </submittedName>
</protein>
<name>A0A0L9VNT6_PHAAN</name>
<dbReference type="EMBL" id="CM003380">
    <property type="protein sequence ID" value="KOM56613.1"/>
    <property type="molecule type" value="Genomic_DNA"/>
</dbReference>
<gene>
    <name evidence="1" type="ORF">LR48_Vigan10g250500</name>
</gene>
<dbReference type="AlphaFoldDB" id="A0A0L9VNT6"/>
<dbReference type="Gramene" id="KOM56613">
    <property type="protein sequence ID" value="KOM56613"/>
    <property type="gene ID" value="LR48_Vigan10g250500"/>
</dbReference>
<proteinExistence type="predicted"/>
<reference evidence="2" key="1">
    <citation type="journal article" date="2015" name="Proc. Natl. Acad. Sci. U.S.A.">
        <title>Genome sequencing of adzuki bean (Vigna angularis) provides insight into high starch and low fat accumulation and domestication.</title>
        <authorList>
            <person name="Yang K."/>
            <person name="Tian Z."/>
            <person name="Chen C."/>
            <person name="Luo L."/>
            <person name="Zhao B."/>
            <person name="Wang Z."/>
            <person name="Yu L."/>
            <person name="Li Y."/>
            <person name="Sun Y."/>
            <person name="Li W."/>
            <person name="Chen Y."/>
            <person name="Li Y."/>
            <person name="Zhang Y."/>
            <person name="Ai D."/>
            <person name="Zhao J."/>
            <person name="Shang C."/>
            <person name="Ma Y."/>
            <person name="Wu B."/>
            <person name="Wang M."/>
            <person name="Gao L."/>
            <person name="Sun D."/>
            <person name="Zhang P."/>
            <person name="Guo F."/>
            <person name="Wang W."/>
            <person name="Li Y."/>
            <person name="Wang J."/>
            <person name="Varshney R.K."/>
            <person name="Wang J."/>
            <person name="Ling H.Q."/>
            <person name="Wan P."/>
        </authorList>
    </citation>
    <scope>NUCLEOTIDE SEQUENCE</scope>
    <source>
        <strain evidence="2">cv. Jingnong 6</strain>
    </source>
</reference>